<evidence type="ECO:0000313" key="1">
    <source>
        <dbReference type="EMBL" id="KAJ9652791.1"/>
    </source>
</evidence>
<comment type="caution">
    <text evidence="1">The sequence shown here is derived from an EMBL/GenBank/DDBJ whole genome shotgun (WGS) entry which is preliminary data.</text>
</comment>
<dbReference type="EMBL" id="JAPDRQ010000182">
    <property type="protein sequence ID" value="KAJ9652791.1"/>
    <property type="molecule type" value="Genomic_DNA"/>
</dbReference>
<organism evidence="1 2">
    <name type="scientific">Neophaeococcomyces mojaviensis</name>
    <dbReference type="NCBI Taxonomy" id="3383035"/>
    <lineage>
        <taxon>Eukaryota</taxon>
        <taxon>Fungi</taxon>
        <taxon>Dikarya</taxon>
        <taxon>Ascomycota</taxon>
        <taxon>Pezizomycotina</taxon>
        <taxon>Eurotiomycetes</taxon>
        <taxon>Chaetothyriomycetidae</taxon>
        <taxon>Chaetothyriales</taxon>
        <taxon>Chaetothyriales incertae sedis</taxon>
        <taxon>Neophaeococcomyces</taxon>
    </lineage>
</organism>
<gene>
    <name evidence="1" type="ORF">H2198_007973</name>
</gene>
<reference evidence="1" key="1">
    <citation type="submission" date="2022-10" db="EMBL/GenBank/DDBJ databases">
        <title>Culturing micro-colonial fungi from biological soil crusts in the Mojave desert and describing Neophaeococcomyces mojavensis, and introducing the new genera and species Taxawa tesnikishii.</title>
        <authorList>
            <person name="Kurbessoian T."/>
            <person name="Stajich J.E."/>
        </authorList>
    </citation>
    <scope>NUCLEOTIDE SEQUENCE</scope>
    <source>
        <strain evidence="1">JES_112</strain>
    </source>
</reference>
<accession>A0ACC2ZYR0</accession>
<sequence length="397" mass="45495">MSFPTMSHIDITTEAGKKELVYQRELTRRKERIRKTSKHEIGQFVPIGLTESGKIRDQQYPPRGPNLGVGNEDLDKCWDWLFGCFYGIPPDFDDSTFAATVQDCFKLVNLANSTRSLEHIQEVVDLALMRQDEVLWKSIASSPTIWADLAYRVQSPAIFKEAVIHLVGRWKMETEQTKSEIPKAIYDLCEKKWKEIELAKRAIEIRIAGHYPSFLCRNHADKPHRTAYAADIYMWMALSFFRQYMAQAGNDEKTRLAEDGGYDYYRKFATGGNAYLHHEDMSTFHQYFPMSSKACSVFEAHMNVLKEEVKVFIRDLMIVRTHVNPADLGVDKPWLTCAVIDKEDLPWHVPEDPKQVIVNNVVTDDECGDWTVINSDENTRAVEAADAADAVERDGMA</sequence>
<keyword evidence="2" id="KW-1185">Reference proteome</keyword>
<evidence type="ECO:0000313" key="2">
    <source>
        <dbReference type="Proteomes" id="UP001172386"/>
    </source>
</evidence>
<protein>
    <submittedName>
        <fullName evidence="1">Uncharacterized protein</fullName>
    </submittedName>
</protein>
<proteinExistence type="predicted"/>
<dbReference type="Proteomes" id="UP001172386">
    <property type="component" value="Unassembled WGS sequence"/>
</dbReference>
<name>A0ACC2ZYR0_9EURO</name>